<dbReference type="PROSITE" id="PS00154">
    <property type="entry name" value="ATPASE_E1_E2"/>
    <property type="match status" value="1"/>
</dbReference>
<dbReference type="GO" id="GO:0012505">
    <property type="term" value="C:endomembrane system"/>
    <property type="evidence" value="ECO:0007669"/>
    <property type="project" value="UniProtKB-SubCell"/>
</dbReference>
<dbReference type="NCBIfam" id="TIGR00003">
    <property type="entry name" value="copper ion binding protein"/>
    <property type="match status" value="2"/>
</dbReference>
<dbReference type="PRINTS" id="PR00119">
    <property type="entry name" value="CATATPASE"/>
</dbReference>
<evidence type="ECO:0000256" key="16">
    <source>
        <dbReference type="ARBA" id="ARBA00023136"/>
    </source>
</evidence>
<dbReference type="Pfam" id="PF00702">
    <property type="entry name" value="Hydrolase"/>
    <property type="match status" value="1"/>
</dbReference>
<dbReference type="InterPro" id="IPR036412">
    <property type="entry name" value="HAD-like_sf"/>
</dbReference>
<dbReference type="PROSITE" id="PS01047">
    <property type="entry name" value="HMA_1"/>
    <property type="match status" value="1"/>
</dbReference>
<keyword evidence="4" id="KW-0813">Transport</keyword>
<evidence type="ECO:0000313" key="20">
    <source>
        <dbReference type="EMBL" id="ODQ65094.1"/>
    </source>
</evidence>
<dbReference type="InterPro" id="IPR023214">
    <property type="entry name" value="HAD_sf"/>
</dbReference>
<dbReference type="GO" id="GO:0016020">
    <property type="term" value="C:membrane"/>
    <property type="evidence" value="ECO:0007669"/>
    <property type="project" value="UniProtKB-SubCell"/>
</dbReference>
<evidence type="ECO:0000256" key="10">
    <source>
        <dbReference type="ARBA" id="ARBA00022840"/>
    </source>
</evidence>
<dbReference type="CDD" id="cd00371">
    <property type="entry name" value="HMA"/>
    <property type="match status" value="2"/>
</dbReference>
<proteinExistence type="inferred from homology"/>
<keyword evidence="15" id="KW-0406">Ion transport</keyword>
<dbReference type="SUPFAM" id="SSF56784">
    <property type="entry name" value="HAD-like"/>
    <property type="match status" value="1"/>
</dbReference>
<dbReference type="GO" id="GO:0030003">
    <property type="term" value="P:intracellular monoatomic cation homeostasis"/>
    <property type="evidence" value="ECO:0007669"/>
    <property type="project" value="UniProtKB-ARBA"/>
</dbReference>
<keyword evidence="7" id="KW-0677">Repeat</keyword>
<dbReference type="STRING" id="857566.A0A1E3PIR6"/>
<dbReference type="InterPro" id="IPR023298">
    <property type="entry name" value="ATPase_P-typ_TM_dom_sf"/>
</dbReference>
<dbReference type="AlphaFoldDB" id="A0A1E3PIR6"/>
<keyword evidence="6 18" id="KW-0479">Metal-binding</keyword>
<evidence type="ECO:0000256" key="14">
    <source>
        <dbReference type="ARBA" id="ARBA00023008"/>
    </source>
</evidence>
<dbReference type="GO" id="GO:0005507">
    <property type="term" value="F:copper ion binding"/>
    <property type="evidence" value="ECO:0007669"/>
    <property type="project" value="InterPro"/>
</dbReference>
<evidence type="ECO:0000256" key="11">
    <source>
        <dbReference type="ARBA" id="ARBA00022842"/>
    </source>
</evidence>
<keyword evidence="13 18" id="KW-1133">Transmembrane helix</keyword>
<dbReference type="Gene3D" id="3.40.50.1000">
    <property type="entry name" value="HAD superfamily/HAD-like"/>
    <property type="match status" value="1"/>
</dbReference>
<dbReference type="InterPro" id="IPR027256">
    <property type="entry name" value="P-typ_ATPase_IB"/>
</dbReference>
<dbReference type="FunFam" id="3.30.70.100:FF:000001">
    <property type="entry name" value="ATPase copper transporting beta"/>
    <property type="match status" value="1"/>
</dbReference>
<keyword evidence="5 18" id="KW-0812">Transmembrane</keyword>
<dbReference type="GO" id="GO:0043682">
    <property type="term" value="F:P-type divalent copper transporter activity"/>
    <property type="evidence" value="ECO:0007669"/>
    <property type="project" value="TreeGrafter"/>
</dbReference>
<feature type="transmembrane region" description="Helical" evidence="18">
    <location>
        <begin position="301"/>
        <end position="319"/>
    </location>
</feature>
<dbReference type="SUPFAM" id="SSF55008">
    <property type="entry name" value="HMA, heavy metal-associated domain"/>
    <property type="match status" value="2"/>
</dbReference>
<organism evidence="20 21">
    <name type="scientific">Nadsonia fulvescens var. elongata DSM 6958</name>
    <dbReference type="NCBI Taxonomy" id="857566"/>
    <lineage>
        <taxon>Eukaryota</taxon>
        <taxon>Fungi</taxon>
        <taxon>Dikarya</taxon>
        <taxon>Ascomycota</taxon>
        <taxon>Saccharomycotina</taxon>
        <taxon>Dipodascomycetes</taxon>
        <taxon>Dipodascales</taxon>
        <taxon>Dipodascales incertae sedis</taxon>
        <taxon>Nadsonia</taxon>
    </lineage>
</organism>
<feature type="transmembrane region" description="Helical" evidence="18">
    <location>
        <begin position="200"/>
        <end position="221"/>
    </location>
</feature>
<dbReference type="SUPFAM" id="SSF81665">
    <property type="entry name" value="Calcium ATPase, transmembrane domain M"/>
    <property type="match status" value="1"/>
</dbReference>
<evidence type="ECO:0000256" key="3">
    <source>
        <dbReference type="ARBA" id="ARBA00012517"/>
    </source>
</evidence>
<dbReference type="PANTHER" id="PTHR43520:SF8">
    <property type="entry name" value="P-TYPE CU(+) TRANSPORTER"/>
    <property type="match status" value="1"/>
</dbReference>
<evidence type="ECO:0000256" key="15">
    <source>
        <dbReference type="ARBA" id="ARBA00023065"/>
    </source>
</evidence>
<dbReference type="InterPro" id="IPR059000">
    <property type="entry name" value="ATPase_P-type_domA"/>
</dbReference>
<keyword evidence="14" id="KW-0186">Copper</keyword>
<dbReference type="InterPro" id="IPR001757">
    <property type="entry name" value="P_typ_ATPase"/>
</dbReference>
<evidence type="ECO:0000256" key="17">
    <source>
        <dbReference type="ARBA" id="ARBA00080126"/>
    </source>
</evidence>
<protein>
    <recommendedName>
        <fullName evidence="3">P-type Cu(+) transporter</fullName>
        <ecNumber evidence="3">7.2.2.8</ecNumber>
    </recommendedName>
    <alternativeName>
        <fullName evidence="17">Cu(2+)-ATPase</fullName>
    </alternativeName>
</protein>
<reference evidence="20 21" key="1">
    <citation type="journal article" date="2016" name="Proc. Natl. Acad. Sci. U.S.A.">
        <title>Comparative genomics of biotechnologically important yeasts.</title>
        <authorList>
            <person name="Riley R."/>
            <person name="Haridas S."/>
            <person name="Wolfe K.H."/>
            <person name="Lopes M.R."/>
            <person name="Hittinger C.T."/>
            <person name="Goeker M."/>
            <person name="Salamov A.A."/>
            <person name="Wisecaver J.H."/>
            <person name="Long T.M."/>
            <person name="Calvey C.H."/>
            <person name="Aerts A.L."/>
            <person name="Barry K.W."/>
            <person name="Choi C."/>
            <person name="Clum A."/>
            <person name="Coughlan A.Y."/>
            <person name="Deshpande S."/>
            <person name="Douglass A.P."/>
            <person name="Hanson S.J."/>
            <person name="Klenk H.-P."/>
            <person name="LaButti K.M."/>
            <person name="Lapidus A."/>
            <person name="Lindquist E.A."/>
            <person name="Lipzen A.M."/>
            <person name="Meier-Kolthoff J.P."/>
            <person name="Ohm R.A."/>
            <person name="Otillar R.P."/>
            <person name="Pangilinan J.L."/>
            <person name="Peng Y."/>
            <person name="Rokas A."/>
            <person name="Rosa C.A."/>
            <person name="Scheuner C."/>
            <person name="Sibirny A.A."/>
            <person name="Slot J.C."/>
            <person name="Stielow J.B."/>
            <person name="Sun H."/>
            <person name="Kurtzman C.P."/>
            <person name="Blackwell M."/>
            <person name="Grigoriev I.V."/>
            <person name="Jeffries T.W."/>
        </authorList>
    </citation>
    <scope>NUCLEOTIDE SEQUENCE [LARGE SCALE GENOMIC DNA]</scope>
    <source>
        <strain evidence="20 21">DSM 6958</strain>
    </source>
</reference>
<evidence type="ECO:0000256" key="6">
    <source>
        <dbReference type="ARBA" id="ARBA00022723"/>
    </source>
</evidence>
<keyword evidence="12" id="KW-1278">Translocase</keyword>
<dbReference type="SFLD" id="SFLDF00027">
    <property type="entry name" value="p-type_atpase"/>
    <property type="match status" value="1"/>
</dbReference>
<feature type="transmembrane region" description="Helical" evidence="18">
    <location>
        <begin position="476"/>
        <end position="498"/>
    </location>
</feature>
<dbReference type="PANTHER" id="PTHR43520">
    <property type="entry name" value="ATP7, ISOFORM B"/>
    <property type="match status" value="1"/>
</dbReference>
<dbReference type="InterPro" id="IPR018303">
    <property type="entry name" value="ATPase_P-typ_P_site"/>
</dbReference>
<name>A0A1E3PIR6_9ASCO</name>
<dbReference type="EMBL" id="KV454410">
    <property type="protein sequence ID" value="ODQ65094.1"/>
    <property type="molecule type" value="Genomic_DNA"/>
</dbReference>
<evidence type="ECO:0000256" key="8">
    <source>
        <dbReference type="ARBA" id="ARBA00022741"/>
    </source>
</evidence>
<evidence type="ECO:0000259" key="19">
    <source>
        <dbReference type="PROSITE" id="PS50846"/>
    </source>
</evidence>
<dbReference type="Gene3D" id="3.40.1110.10">
    <property type="entry name" value="Calcium-transporting ATPase, cytoplasmic domain N"/>
    <property type="match status" value="1"/>
</dbReference>
<evidence type="ECO:0000256" key="4">
    <source>
        <dbReference type="ARBA" id="ARBA00022448"/>
    </source>
</evidence>
<dbReference type="InterPro" id="IPR017969">
    <property type="entry name" value="Heavy-metal-associated_CS"/>
</dbReference>
<keyword evidence="21" id="KW-1185">Reference proteome</keyword>
<comment type="subcellular location">
    <subcellularLocation>
        <location evidence="1">Endomembrane system</location>
        <topology evidence="1">Multi-pass membrane protein</topology>
    </subcellularLocation>
    <subcellularLocation>
        <location evidence="18">Membrane</location>
    </subcellularLocation>
</comment>
<dbReference type="Pfam" id="PF00403">
    <property type="entry name" value="HMA"/>
    <property type="match status" value="2"/>
</dbReference>
<dbReference type="GO" id="GO:0055070">
    <property type="term" value="P:copper ion homeostasis"/>
    <property type="evidence" value="ECO:0007669"/>
    <property type="project" value="TreeGrafter"/>
</dbReference>
<feature type="transmembrane region" description="Helical" evidence="18">
    <location>
        <begin position="274"/>
        <end position="295"/>
    </location>
</feature>
<dbReference type="InterPro" id="IPR036163">
    <property type="entry name" value="HMA_dom_sf"/>
</dbReference>
<dbReference type="SFLD" id="SFLDG00002">
    <property type="entry name" value="C1.7:_P-type_atpase_like"/>
    <property type="match status" value="1"/>
</dbReference>
<keyword evidence="9" id="KW-0187">Copper transport</keyword>
<evidence type="ECO:0000256" key="5">
    <source>
        <dbReference type="ARBA" id="ARBA00022692"/>
    </source>
</evidence>
<dbReference type="PROSITE" id="PS50846">
    <property type="entry name" value="HMA_2"/>
    <property type="match status" value="2"/>
</dbReference>
<evidence type="ECO:0000256" key="1">
    <source>
        <dbReference type="ARBA" id="ARBA00004127"/>
    </source>
</evidence>
<dbReference type="FunFam" id="2.70.150.10:FF:000002">
    <property type="entry name" value="Copper-transporting ATPase 1, putative"/>
    <property type="match status" value="1"/>
</dbReference>
<dbReference type="InterPro" id="IPR006121">
    <property type="entry name" value="HMA_dom"/>
</dbReference>
<evidence type="ECO:0000256" key="13">
    <source>
        <dbReference type="ARBA" id="ARBA00022989"/>
    </source>
</evidence>
<dbReference type="EC" id="7.2.2.8" evidence="3"/>
<feature type="transmembrane region" description="Helical" evidence="18">
    <location>
        <begin position="900"/>
        <end position="920"/>
    </location>
</feature>
<dbReference type="Pfam" id="PF00122">
    <property type="entry name" value="E1-E2_ATPase"/>
    <property type="match status" value="1"/>
</dbReference>
<dbReference type="Proteomes" id="UP000095009">
    <property type="component" value="Unassembled WGS sequence"/>
</dbReference>
<dbReference type="InterPro" id="IPR023299">
    <property type="entry name" value="ATPase_P-typ_cyto_dom_N"/>
</dbReference>
<dbReference type="NCBIfam" id="TIGR01494">
    <property type="entry name" value="ATPase_P-type"/>
    <property type="match status" value="2"/>
</dbReference>
<evidence type="ECO:0000256" key="2">
    <source>
        <dbReference type="ARBA" id="ARBA00006024"/>
    </source>
</evidence>
<feature type="domain" description="HMA" evidence="19">
    <location>
        <begin position="13"/>
        <end position="79"/>
    </location>
</feature>
<dbReference type="Gene3D" id="2.70.150.10">
    <property type="entry name" value="Calcium-transporting ATPase, cytoplasmic transduction domain A"/>
    <property type="match status" value="1"/>
</dbReference>
<keyword evidence="10 18" id="KW-0067">ATP-binding</keyword>
<comment type="similarity">
    <text evidence="2 18">Belongs to the cation transport ATPase (P-type) (TC 3.A.3) family. Type IB subfamily.</text>
</comment>
<evidence type="ECO:0000256" key="9">
    <source>
        <dbReference type="ARBA" id="ARBA00022796"/>
    </source>
</evidence>
<dbReference type="InterPro" id="IPR008250">
    <property type="entry name" value="ATPase_P-typ_transduc_dom_A_sf"/>
</dbReference>
<dbReference type="OrthoDB" id="432719at2759"/>
<evidence type="ECO:0000256" key="7">
    <source>
        <dbReference type="ARBA" id="ARBA00022737"/>
    </source>
</evidence>
<dbReference type="InterPro" id="IPR044492">
    <property type="entry name" value="P_typ_ATPase_HD_dom"/>
</dbReference>
<keyword evidence="16 18" id="KW-0472">Membrane</keyword>
<dbReference type="GO" id="GO:0140581">
    <property type="term" value="F:P-type monovalent copper transporter activity"/>
    <property type="evidence" value="ECO:0007669"/>
    <property type="project" value="UniProtKB-EC"/>
</dbReference>
<dbReference type="Gene3D" id="3.30.70.100">
    <property type="match status" value="2"/>
</dbReference>
<dbReference type="GO" id="GO:0005524">
    <property type="term" value="F:ATP binding"/>
    <property type="evidence" value="ECO:0007669"/>
    <property type="project" value="UniProtKB-UniRule"/>
</dbReference>
<gene>
    <name evidence="20" type="ORF">NADFUDRAFT_83177</name>
</gene>
<keyword evidence="8 18" id="KW-0547">Nucleotide-binding</keyword>
<dbReference type="FunFam" id="3.30.70.100:FF:000043">
    <property type="entry name" value="Copper-transporting ATPase 2"/>
    <property type="match status" value="1"/>
</dbReference>
<dbReference type="CDD" id="cd02094">
    <property type="entry name" value="P-type_ATPase_Cu-like"/>
    <property type="match status" value="1"/>
</dbReference>
<sequence length="975" mass="105065">MTTESDAAVTPNALASFSIEGMTCGSCVAAISSSMASMPGVGDVAVSLVTEKAAINFDDTIVNANEILERIEDCGFDAKLLDLQPLKSKNAVPTLHSSKATKTPRIEEVKIKVYGMTCSSCTSSIESNISSIEGVNHVVVALATEEAKITYDANIIGPRQFIENIEDSGFDAILSSLVDNTAQVDALSRIREIQVWKKRLFTCLIYALPVLFISFIIPMFFPSLTKFYIQLVPGIYIDNLLCFALTTPIQFGIGAQFYRNAYKALKHKSATMDVLVCLSTSCAYVYSVFVMVYGLATSSNYKATTLFDASAMLFSFILLGKYLENKAKGATSTALSRLISLNPPQADIYASPDSYVPMEHRKQFEADSNNYAERTIASELLQVGDIAILRPGAKVPADGIVVSGESYIDESYLTGESVPVPKMVGSKVYGGSVNGSGRLDFCVEKAGSDTTLFHIVKLVEDAQTARAPIERYVDYISGYFVVCVILLGLSTLTGWLILSKTLVNPPDVFKSGDGPFMVCLRLCISVIVVACPCALGLATPTAVMVGTGVGAQNGILIKGGPVLEMASIIKRVVFDKTGTLTTGNMSIINQTLALEDAINHDSTLTVPICWTLIGALEEACEHPIGRAIAAEAKIHMGIDADDREDYAILSQVSLNDFDVIVGEGVQGIIAMADKSYSVIGGNTKLLKRFNVSHEDIQVQEDNNHGSTMTHFAINNQYVASIGLFDSVKHDAAETVKVLKKMGLEVGMITGDNSSAAFRVADEVGISHENVHAQVSPGGKLDLINSIQGRIDPITGQELSWKDNRVTPTMMIGDGINDSPALVASALGVALSSGTDVAMEAADIVLLKNNSLMDVPAALDLSRATFSRIKVNLVWACVYNTIMIPFAMGFFLPWGYSLSPVVAGAAMAFSSVSVVTSSLMLRMWKRPTWHSSVSSDGFEYNSDVELHMEAGTSSASTWYRRLFKRKTRHKYTSISQ</sequence>
<accession>A0A1E3PIR6</accession>
<evidence type="ECO:0000256" key="12">
    <source>
        <dbReference type="ARBA" id="ARBA00022967"/>
    </source>
</evidence>
<evidence type="ECO:0000256" key="18">
    <source>
        <dbReference type="RuleBase" id="RU362081"/>
    </source>
</evidence>
<dbReference type="GO" id="GO:0016887">
    <property type="term" value="F:ATP hydrolysis activity"/>
    <property type="evidence" value="ECO:0007669"/>
    <property type="project" value="InterPro"/>
</dbReference>
<feature type="transmembrane region" description="Helical" evidence="18">
    <location>
        <begin position="227"/>
        <end position="253"/>
    </location>
</feature>
<keyword evidence="11" id="KW-0460">Magnesium</keyword>
<feature type="transmembrane region" description="Helical" evidence="18">
    <location>
        <begin position="872"/>
        <end position="894"/>
    </location>
</feature>
<feature type="domain" description="HMA" evidence="19">
    <location>
        <begin position="107"/>
        <end position="173"/>
    </location>
</feature>
<dbReference type="SUPFAM" id="SSF81653">
    <property type="entry name" value="Calcium ATPase, transduction domain A"/>
    <property type="match status" value="1"/>
</dbReference>
<dbReference type="NCBIfam" id="TIGR01525">
    <property type="entry name" value="ATPase-IB_hvy"/>
    <property type="match status" value="1"/>
</dbReference>
<feature type="transmembrane region" description="Helical" evidence="18">
    <location>
        <begin position="518"/>
        <end position="538"/>
    </location>
</feature>
<dbReference type="InterPro" id="IPR006122">
    <property type="entry name" value="HMA_Cu_ion-bd"/>
</dbReference>
<evidence type="ECO:0000313" key="21">
    <source>
        <dbReference type="Proteomes" id="UP000095009"/>
    </source>
</evidence>
<dbReference type="PRINTS" id="PR00942">
    <property type="entry name" value="CUATPASEI"/>
</dbReference>
<dbReference type="SFLD" id="SFLDS00003">
    <property type="entry name" value="Haloacid_Dehalogenase"/>
    <property type="match status" value="1"/>
</dbReference>